<reference evidence="15" key="1">
    <citation type="submission" date="2025-08" db="UniProtKB">
        <authorList>
            <consortium name="Ensembl"/>
        </authorList>
    </citation>
    <scope>IDENTIFICATION</scope>
</reference>
<evidence type="ECO:0000256" key="9">
    <source>
        <dbReference type="ARBA" id="ARBA00038042"/>
    </source>
</evidence>
<evidence type="ECO:0000256" key="4">
    <source>
        <dbReference type="ARBA" id="ARBA00022771"/>
    </source>
</evidence>
<dbReference type="InterPro" id="IPR013520">
    <property type="entry name" value="Ribonucl_H"/>
</dbReference>
<evidence type="ECO:0000256" key="8">
    <source>
        <dbReference type="ARBA" id="ARBA00022842"/>
    </source>
</evidence>
<dbReference type="PANTHER" id="PTHR23044">
    <property type="entry name" value="3'-5' EXONUCLEASE ERI1-RELATED"/>
    <property type="match status" value="1"/>
</dbReference>
<evidence type="ECO:0000256" key="13">
    <source>
        <dbReference type="SAM" id="MobiDB-lite"/>
    </source>
</evidence>
<proteinExistence type="inferred from homology"/>
<dbReference type="GO" id="GO:0000175">
    <property type="term" value="F:3'-5'-RNA exonuclease activity"/>
    <property type="evidence" value="ECO:0007669"/>
    <property type="project" value="InterPro"/>
</dbReference>
<dbReference type="InterPro" id="IPR036397">
    <property type="entry name" value="RNaseH_sf"/>
</dbReference>
<dbReference type="FunFam" id="3.30.420.10:FF:000062">
    <property type="entry name" value="ERI1 exoribonuclease 2 isoform X1"/>
    <property type="match status" value="1"/>
</dbReference>
<dbReference type="CDD" id="cd06133">
    <property type="entry name" value="ERI-1_3'hExo_like"/>
    <property type="match status" value="1"/>
</dbReference>
<dbReference type="GeneTree" id="ENSGT00530000063205"/>
<dbReference type="OMA" id="TSPLCGC"/>
<keyword evidence="5" id="KW-0378">Hydrolase</keyword>
<keyword evidence="3" id="KW-0479">Metal-binding</keyword>
<dbReference type="PROSITE" id="PS51999">
    <property type="entry name" value="ZF_GRF"/>
    <property type="match status" value="1"/>
</dbReference>
<dbReference type="Gene3D" id="3.30.420.10">
    <property type="entry name" value="Ribonuclease H-like superfamily/Ribonuclease H"/>
    <property type="match status" value="1"/>
</dbReference>
<evidence type="ECO:0000256" key="3">
    <source>
        <dbReference type="ARBA" id="ARBA00022723"/>
    </source>
</evidence>
<protein>
    <recommendedName>
        <fullName evidence="10">ERI1 exoribonuclease 2</fullName>
    </recommendedName>
    <alternativeName>
        <fullName evidence="11">Exonuclease domain-containing protein 1</fullName>
    </alternativeName>
</protein>
<evidence type="ECO:0000256" key="10">
    <source>
        <dbReference type="ARBA" id="ARBA00068097"/>
    </source>
</evidence>
<keyword evidence="4 12" id="KW-0863">Zinc-finger</keyword>
<comment type="cofactor">
    <cofactor evidence="1">
        <name>Mg(2+)</name>
        <dbReference type="ChEBI" id="CHEBI:18420"/>
    </cofactor>
</comment>
<evidence type="ECO:0000256" key="2">
    <source>
        <dbReference type="ARBA" id="ARBA00022722"/>
    </source>
</evidence>
<dbReference type="InterPro" id="IPR047201">
    <property type="entry name" value="ERI-1_3'hExo-like"/>
</dbReference>
<evidence type="ECO:0000256" key="5">
    <source>
        <dbReference type="ARBA" id="ARBA00022801"/>
    </source>
</evidence>
<feature type="region of interest" description="Disordered" evidence="13">
    <location>
        <begin position="246"/>
        <end position="284"/>
    </location>
</feature>
<keyword evidence="16" id="KW-1185">Reference proteome</keyword>
<dbReference type="Pfam" id="PF00929">
    <property type="entry name" value="RNase_T"/>
    <property type="match status" value="1"/>
</dbReference>
<evidence type="ECO:0000256" key="1">
    <source>
        <dbReference type="ARBA" id="ARBA00001946"/>
    </source>
</evidence>
<reference evidence="15" key="2">
    <citation type="submission" date="2025-09" db="UniProtKB">
        <authorList>
            <consortium name="Ensembl"/>
        </authorList>
    </citation>
    <scope>IDENTIFICATION</scope>
</reference>
<dbReference type="SMART" id="SM00479">
    <property type="entry name" value="EXOIII"/>
    <property type="match status" value="1"/>
</dbReference>
<evidence type="ECO:0000259" key="14">
    <source>
        <dbReference type="PROSITE" id="PS51999"/>
    </source>
</evidence>
<keyword evidence="8" id="KW-0460">Magnesium</keyword>
<dbReference type="GO" id="GO:0003676">
    <property type="term" value="F:nucleic acid binding"/>
    <property type="evidence" value="ECO:0007669"/>
    <property type="project" value="InterPro"/>
</dbReference>
<evidence type="ECO:0000313" key="16">
    <source>
        <dbReference type="Proteomes" id="UP001108240"/>
    </source>
</evidence>
<dbReference type="InterPro" id="IPR012337">
    <property type="entry name" value="RNaseH-like_sf"/>
</dbReference>
<feature type="compositionally biased region" description="Low complexity" evidence="13">
    <location>
        <begin position="377"/>
        <end position="389"/>
    </location>
</feature>
<feature type="domain" description="GRF-type" evidence="14">
    <location>
        <begin position="439"/>
        <end position="487"/>
    </location>
</feature>
<dbReference type="GO" id="GO:0008270">
    <property type="term" value="F:zinc ion binding"/>
    <property type="evidence" value="ECO:0007669"/>
    <property type="project" value="UniProtKB-KW"/>
</dbReference>
<dbReference type="InterPro" id="IPR051274">
    <property type="entry name" value="3-5_Exoribonuclease"/>
</dbReference>
<dbReference type="Ensembl" id="ENSCCRT00000089142.2">
    <property type="protein sequence ID" value="ENSCCRP00000082144.2"/>
    <property type="gene ID" value="ENSCCRG00000044666.2"/>
</dbReference>
<feature type="region of interest" description="Disordered" evidence="13">
    <location>
        <begin position="344"/>
        <end position="397"/>
    </location>
</feature>
<dbReference type="PANTHER" id="PTHR23044:SF61">
    <property type="entry name" value="3'-5' EXORIBONUCLEASE 1-RELATED"/>
    <property type="match status" value="1"/>
</dbReference>
<organism evidence="15 16">
    <name type="scientific">Cyprinus carpio carpio</name>
    <dbReference type="NCBI Taxonomy" id="630221"/>
    <lineage>
        <taxon>Eukaryota</taxon>
        <taxon>Metazoa</taxon>
        <taxon>Chordata</taxon>
        <taxon>Craniata</taxon>
        <taxon>Vertebrata</taxon>
        <taxon>Euteleostomi</taxon>
        <taxon>Actinopterygii</taxon>
        <taxon>Neopterygii</taxon>
        <taxon>Teleostei</taxon>
        <taxon>Ostariophysi</taxon>
        <taxon>Cypriniformes</taxon>
        <taxon>Cyprinidae</taxon>
        <taxon>Cyprininae</taxon>
        <taxon>Cyprinus</taxon>
    </lineage>
</organism>
<comment type="similarity">
    <text evidence="9">Belongs to the ERI2 family.</text>
</comment>
<evidence type="ECO:0000256" key="6">
    <source>
        <dbReference type="ARBA" id="ARBA00022833"/>
    </source>
</evidence>
<evidence type="ECO:0000256" key="12">
    <source>
        <dbReference type="PROSITE-ProRule" id="PRU01343"/>
    </source>
</evidence>
<evidence type="ECO:0000313" key="15">
    <source>
        <dbReference type="Ensembl" id="ENSCCRP00000082144.2"/>
    </source>
</evidence>
<accession>A0A8C1F2E4</accession>
<dbReference type="InterPro" id="IPR010666">
    <property type="entry name" value="Znf_GRF"/>
</dbReference>
<dbReference type="Pfam" id="PF06839">
    <property type="entry name" value="Zn_ribbon_GRF"/>
    <property type="match status" value="1"/>
</dbReference>
<dbReference type="Proteomes" id="UP001108240">
    <property type="component" value="Unplaced"/>
</dbReference>
<sequence>IFVRCVIRELGLIRKRTHSSGAHQRPSVCKQRFSFLIIIDFESTCWREKSSCGQEIIEFPAVLLNVSNGEVESEFHSYVQPQEHPVLSAFCTELTGITQDQVDSAPPLHICLSRFTRWLHSLQQERGVVFETDSTGPAPSRHPCAFVTWSDWDLGVCLLYECKRKQLSVPEALKSWIDLRATYRLFYNRKPKGLRGALLDLGIQFTGREHSGLVDARNTALLAWRMMSDGCLLTLTKSLRGVSSVTGDSTHCVTPQPIRSRPPCGSVSGERPSALSERDERQTSVCRSLVSPRTVLSSANTPLCAGASRPLASLSTLAGLSDTTYDPETPDACWRDGVLLTEGEEPGSYDDVLVGAEPEETDPAGPNKTTSDHYKPARPASSSSASRPLPRTDPYGPLSRFLGRSGASFSVYKDPPIRTTTPGVSRAVSLASKITSPLCGCGRRARRLTVGNGGPNHGRVFYCCPVRRQSCGAPQKGCDFFKWESGLIQASKQNQIRTPQTCGSRPLR</sequence>
<keyword evidence="6" id="KW-0862">Zinc</keyword>
<dbReference type="AlphaFoldDB" id="A0A8C1F2E4"/>
<evidence type="ECO:0000256" key="11">
    <source>
        <dbReference type="ARBA" id="ARBA00083876"/>
    </source>
</evidence>
<evidence type="ECO:0000256" key="7">
    <source>
        <dbReference type="ARBA" id="ARBA00022839"/>
    </source>
</evidence>
<name>A0A8C1F2E4_CYPCA</name>
<dbReference type="SUPFAM" id="SSF53098">
    <property type="entry name" value="Ribonuclease H-like"/>
    <property type="match status" value="1"/>
</dbReference>
<keyword evidence="7" id="KW-0269">Exonuclease</keyword>
<keyword evidence="2" id="KW-0540">Nuclease</keyword>